<feature type="transmembrane region" description="Helical" evidence="8">
    <location>
        <begin position="278"/>
        <end position="300"/>
    </location>
</feature>
<name>A0A235HHJ4_AZOBR</name>
<comment type="caution">
    <text evidence="10">The sequence shown here is derived from an EMBL/GenBank/DDBJ whole genome shotgun (WGS) entry which is preliminary data.</text>
</comment>
<dbReference type="GO" id="GO:0005886">
    <property type="term" value="C:plasma membrane"/>
    <property type="evidence" value="ECO:0007669"/>
    <property type="project" value="UniProtKB-SubCell"/>
</dbReference>
<comment type="similarity">
    <text evidence="2">Belongs to the binding-protein-dependent transport system permease family. CysTW subfamily.</text>
</comment>
<dbReference type="SUPFAM" id="SSF161098">
    <property type="entry name" value="MetI-like"/>
    <property type="match status" value="1"/>
</dbReference>
<feature type="transmembrane region" description="Helical" evidence="8">
    <location>
        <begin position="38"/>
        <end position="61"/>
    </location>
</feature>
<dbReference type="Proteomes" id="UP000215367">
    <property type="component" value="Unassembled WGS sequence"/>
</dbReference>
<keyword evidence="5 8" id="KW-0812">Transmembrane</keyword>
<evidence type="ECO:0000256" key="5">
    <source>
        <dbReference type="ARBA" id="ARBA00022692"/>
    </source>
</evidence>
<evidence type="ECO:0000256" key="3">
    <source>
        <dbReference type="ARBA" id="ARBA00022448"/>
    </source>
</evidence>
<accession>A0A235HHJ4</accession>
<dbReference type="PANTHER" id="PTHR42929:SF1">
    <property type="entry name" value="INNER MEMBRANE ABC TRANSPORTER PERMEASE PROTEIN YDCU-RELATED"/>
    <property type="match status" value="1"/>
</dbReference>
<dbReference type="AlphaFoldDB" id="A0A235HHJ4"/>
<keyword evidence="7 8" id="KW-0472">Membrane</keyword>
<dbReference type="EMBL" id="NOWT01000005">
    <property type="protein sequence ID" value="OYD84914.1"/>
    <property type="molecule type" value="Genomic_DNA"/>
</dbReference>
<dbReference type="PROSITE" id="PS50928">
    <property type="entry name" value="ABC_TM1"/>
    <property type="match status" value="1"/>
</dbReference>
<keyword evidence="3 8" id="KW-0813">Transport</keyword>
<evidence type="ECO:0000259" key="9">
    <source>
        <dbReference type="PROSITE" id="PS50928"/>
    </source>
</evidence>
<evidence type="ECO:0000256" key="1">
    <source>
        <dbReference type="ARBA" id="ARBA00004651"/>
    </source>
</evidence>
<dbReference type="PANTHER" id="PTHR42929">
    <property type="entry name" value="INNER MEMBRANE ABC TRANSPORTER PERMEASE PROTEIN YDCU-RELATED-RELATED"/>
    <property type="match status" value="1"/>
</dbReference>
<evidence type="ECO:0000256" key="6">
    <source>
        <dbReference type="ARBA" id="ARBA00022989"/>
    </source>
</evidence>
<dbReference type="Gene3D" id="1.10.3720.10">
    <property type="entry name" value="MetI-like"/>
    <property type="match status" value="1"/>
</dbReference>
<evidence type="ECO:0000256" key="7">
    <source>
        <dbReference type="ARBA" id="ARBA00023136"/>
    </source>
</evidence>
<dbReference type="CDD" id="cd06261">
    <property type="entry name" value="TM_PBP2"/>
    <property type="match status" value="1"/>
</dbReference>
<geneLocation type="plasmid" evidence="10">
    <name>unnamed</name>
</geneLocation>
<feature type="transmembrane region" description="Helical" evidence="8">
    <location>
        <begin position="235"/>
        <end position="256"/>
    </location>
</feature>
<proteinExistence type="inferred from homology"/>
<feature type="transmembrane region" description="Helical" evidence="8">
    <location>
        <begin position="92"/>
        <end position="118"/>
    </location>
</feature>
<evidence type="ECO:0000313" key="10">
    <source>
        <dbReference type="EMBL" id="OYD84914.1"/>
    </source>
</evidence>
<dbReference type="GO" id="GO:0055085">
    <property type="term" value="P:transmembrane transport"/>
    <property type="evidence" value="ECO:0007669"/>
    <property type="project" value="InterPro"/>
</dbReference>
<evidence type="ECO:0000256" key="4">
    <source>
        <dbReference type="ARBA" id="ARBA00022475"/>
    </source>
</evidence>
<dbReference type="Pfam" id="PF00528">
    <property type="entry name" value="BPD_transp_1"/>
    <property type="match status" value="1"/>
</dbReference>
<gene>
    <name evidence="10" type="ORF">CHT98_08420</name>
</gene>
<feature type="domain" description="ABC transmembrane type-1" evidence="9">
    <location>
        <begin position="91"/>
        <end position="299"/>
    </location>
</feature>
<dbReference type="InterPro" id="IPR000515">
    <property type="entry name" value="MetI-like"/>
</dbReference>
<comment type="subcellular location">
    <subcellularLocation>
        <location evidence="1 8">Cell membrane</location>
        <topology evidence="1 8">Multi-pass membrane protein</topology>
    </subcellularLocation>
</comment>
<protein>
    <submittedName>
        <fullName evidence="10">ABC transporter permease</fullName>
    </submittedName>
</protein>
<evidence type="ECO:0000256" key="2">
    <source>
        <dbReference type="ARBA" id="ARBA00007069"/>
    </source>
</evidence>
<organism evidence="10 11">
    <name type="scientific">Azospirillum brasilense</name>
    <dbReference type="NCBI Taxonomy" id="192"/>
    <lineage>
        <taxon>Bacteria</taxon>
        <taxon>Pseudomonadati</taxon>
        <taxon>Pseudomonadota</taxon>
        <taxon>Alphaproteobacteria</taxon>
        <taxon>Rhodospirillales</taxon>
        <taxon>Azospirillaceae</taxon>
        <taxon>Azospirillum</taxon>
    </lineage>
</organism>
<evidence type="ECO:0000313" key="11">
    <source>
        <dbReference type="Proteomes" id="UP000215367"/>
    </source>
</evidence>
<evidence type="ECO:0000256" key="8">
    <source>
        <dbReference type="RuleBase" id="RU363032"/>
    </source>
</evidence>
<keyword evidence="4" id="KW-1003">Cell membrane</keyword>
<feature type="transmembrane region" description="Helical" evidence="8">
    <location>
        <begin position="130"/>
        <end position="151"/>
    </location>
</feature>
<keyword evidence="6 8" id="KW-1133">Transmembrane helix</keyword>
<dbReference type="InterPro" id="IPR035906">
    <property type="entry name" value="MetI-like_sf"/>
</dbReference>
<reference evidence="10 11" key="1">
    <citation type="submission" date="2017-07" db="EMBL/GenBank/DDBJ databases">
        <title>Whole genome sequence of Azospirillum brasilense 2A1, a potential biofertilizer strain.</title>
        <authorList>
            <person name="Fontana C.A."/>
            <person name="Toffoli L.M."/>
            <person name="Salazar S.M."/>
            <person name="Puglisi E."/>
            <person name="Pedraza R."/>
            <person name="Bassi D."/>
            <person name="Cocconcelli P.S."/>
        </authorList>
    </citation>
    <scope>NUCLEOTIDE SEQUENCE [LARGE SCALE GENOMIC DNA]</scope>
    <source>
        <strain evidence="10 11">2A1</strain>
        <plasmid evidence="10">unnamed</plasmid>
    </source>
</reference>
<sequence>MSGPLPTDAVLRSDAASRDSGGRSGASPLIGTLFRGGAVWGLILVAPALAMVALFFLYPLGYSAVSAFQDRSGSWTLANFAKAFELYRMDMLFTLAIVLLSSLLVALFSIAIGGYLTLGANRMAVTLLRWLYRWPLFIPFIVASQMMRSFLAKNGLMNNALVGAGIIEPLQAASLLDWRGVVITFVWKQTPFVALMVAGAMASLDRSTIEAARDLGAGRLRILAEIVVPQVRPTLVVGLILSFVTMLSVMSVPMMINPNSPTMITVDMAYRINAHGDYGVANALGFVSYAMAGLVGWIYLRHGVRQGAGR</sequence>
<keyword evidence="10" id="KW-0614">Plasmid</keyword>